<gene>
    <name evidence="3" type="ORF">WKW82_01995</name>
</gene>
<keyword evidence="2" id="KW-0472">Membrane</keyword>
<dbReference type="Gene3D" id="3.40.50.300">
    <property type="entry name" value="P-loop containing nucleotide triphosphate hydrolases"/>
    <property type="match status" value="1"/>
</dbReference>
<protein>
    <submittedName>
        <fullName evidence="3">ATP-binding protein</fullName>
    </submittedName>
</protein>
<sequence length="565" mass="59917">MPVAALSLPRAEGANHFRMERQKGILSAGNGENVHVSLGERKVVERGIDYRRSPAAPTGFIDREEATGIVIGSLQIGLASVEVTGEHGIGKSWMLCRAGAEAQSLFADGVIRVAPGTFGGSDLLQALFEAFYGVEERCRPARRELRERFVATRALLLVDDAALDDTALEQLRDVAPGCAVLLATHQPRLQRDAGPIVLGGLSAADSMTLLERLRGAPIAGADLAGALNQCQTMGGHPERLSRSSRADPASLQGLDASSRGVLDMLAAFHPQPVQAAVITDLSGRRDALTAVEALIGAGWVYQDDGEVRLMPQVVAALQAPPVLASQRRIDGLVRLAHRAGRHPRAMDSGLVSLPLLWSALDAARKAHAWLDVMAIVRAWDVPLVLACRWDAAKRALDWHAKAAWKLGDERERAWALHQRGTLELAQGYPPLAAQLLRESFDLAEQVEDHALAASARYHLGWLTPEAPPEGWASTSGPVPLAASDPFERTVGPPSPMPASWHMAPHASARSLAAQVALACAIGLAGALTVAAVLRMADAPVSSTAVGEETATGLTRTSVDVANPGR</sequence>
<proteinExistence type="predicted"/>
<organism evidence="3 4">
    <name type="scientific">Variovorax rhizosphaerae</name>
    <dbReference type="NCBI Taxonomy" id="1836200"/>
    <lineage>
        <taxon>Bacteria</taxon>
        <taxon>Pseudomonadati</taxon>
        <taxon>Pseudomonadota</taxon>
        <taxon>Betaproteobacteria</taxon>
        <taxon>Burkholderiales</taxon>
        <taxon>Comamonadaceae</taxon>
        <taxon>Variovorax</taxon>
    </lineage>
</organism>
<keyword evidence="2" id="KW-0812">Transmembrane</keyword>
<dbReference type="Proteomes" id="UP001385892">
    <property type="component" value="Unassembled WGS sequence"/>
</dbReference>
<keyword evidence="4" id="KW-1185">Reference proteome</keyword>
<feature type="compositionally biased region" description="Basic and acidic residues" evidence="1">
    <location>
        <begin position="236"/>
        <end position="245"/>
    </location>
</feature>
<accession>A0ABU8WDE5</accession>
<dbReference type="RefSeq" id="WP_340340566.1">
    <property type="nucleotide sequence ID" value="NZ_JBBKZT010000001.1"/>
</dbReference>
<comment type="caution">
    <text evidence="3">The sequence shown here is derived from an EMBL/GenBank/DDBJ whole genome shotgun (WGS) entry which is preliminary data.</text>
</comment>
<feature type="region of interest" description="Disordered" evidence="1">
    <location>
        <begin position="468"/>
        <end position="498"/>
    </location>
</feature>
<dbReference type="InterPro" id="IPR011990">
    <property type="entry name" value="TPR-like_helical_dom_sf"/>
</dbReference>
<reference evidence="3 4" key="1">
    <citation type="submission" date="2024-03" db="EMBL/GenBank/DDBJ databases">
        <title>Novel species of the genus Variovorax.</title>
        <authorList>
            <person name="Liu Q."/>
            <person name="Xin Y.-H."/>
        </authorList>
    </citation>
    <scope>NUCLEOTIDE SEQUENCE [LARGE SCALE GENOMIC DNA]</scope>
    <source>
        <strain evidence="3 4">KACC 18900</strain>
    </source>
</reference>
<evidence type="ECO:0000256" key="2">
    <source>
        <dbReference type="SAM" id="Phobius"/>
    </source>
</evidence>
<keyword evidence="3" id="KW-0067">ATP-binding</keyword>
<dbReference type="InterPro" id="IPR027417">
    <property type="entry name" value="P-loop_NTPase"/>
</dbReference>
<keyword evidence="2" id="KW-1133">Transmembrane helix</keyword>
<name>A0ABU8WDE5_9BURK</name>
<keyword evidence="3" id="KW-0547">Nucleotide-binding</keyword>
<dbReference type="SUPFAM" id="SSF52540">
    <property type="entry name" value="P-loop containing nucleoside triphosphate hydrolases"/>
    <property type="match status" value="1"/>
</dbReference>
<dbReference type="GO" id="GO:0005524">
    <property type="term" value="F:ATP binding"/>
    <property type="evidence" value="ECO:0007669"/>
    <property type="project" value="UniProtKB-KW"/>
</dbReference>
<evidence type="ECO:0000256" key="1">
    <source>
        <dbReference type="SAM" id="MobiDB-lite"/>
    </source>
</evidence>
<evidence type="ECO:0000313" key="3">
    <source>
        <dbReference type="EMBL" id="MEJ8845399.1"/>
    </source>
</evidence>
<dbReference type="Gene3D" id="1.25.40.10">
    <property type="entry name" value="Tetratricopeptide repeat domain"/>
    <property type="match status" value="1"/>
</dbReference>
<evidence type="ECO:0000313" key="4">
    <source>
        <dbReference type="Proteomes" id="UP001385892"/>
    </source>
</evidence>
<feature type="region of interest" description="Disordered" evidence="1">
    <location>
        <begin position="233"/>
        <end position="252"/>
    </location>
</feature>
<feature type="transmembrane region" description="Helical" evidence="2">
    <location>
        <begin position="511"/>
        <end position="533"/>
    </location>
</feature>
<dbReference type="EMBL" id="JBBKZT010000001">
    <property type="protein sequence ID" value="MEJ8845399.1"/>
    <property type="molecule type" value="Genomic_DNA"/>
</dbReference>